<evidence type="ECO:0000256" key="1">
    <source>
        <dbReference type="SAM" id="MobiDB-lite"/>
    </source>
</evidence>
<dbReference type="OrthoDB" id="10684052at2759"/>
<sequence length="404" mass="45545">MGCDIHLKLERCVYHVDSVTVAARVTLLVLAERSKHEQQPKSAFQHMSPELWHRCAKLVTVTNGFVDKWIRCPYADWTFTNEARFLELSSVFKQKMEIATEEQWASLFEEYEEEHGPFKSEDEKQDFKWEHAHEVYAVATEAVQPSNCRQGELADMGAGWVPGSGFWDDCIGELESRHYNRFGLFSQSVGSVRSDPSLLIQQLGCVRSGWPADVNEDDAPDIDDANLHSHCCSTLAGLFAVDWQVSVSSTSRSARALKPAGSFVATPYQLRKQQYARRVGLVRDEYGRSQEPSLRQVNVEAIFGLERGGAYPAGWDDMNDRQKSEATLEKIMEELVASGRVAAEDEESESADDDEADLADASERTTRRELMGEDLCLGFEEMKKRMDESGASPADFRLLICFDN</sequence>
<proteinExistence type="predicted"/>
<evidence type="ECO:0000313" key="2">
    <source>
        <dbReference type="EMBL" id="KOO28556.1"/>
    </source>
</evidence>
<keyword evidence="3" id="KW-1185">Reference proteome</keyword>
<evidence type="ECO:0000313" key="3">
    <source>
        <dbReference type="Proteomes" id="UP000037460"/>
    </source>
</evidence>
<accession>A0A0M0JPP8</accession>
<gene>
    <name evidence="2" type="ORF">Ctob_013591</name>
</gene>
<dbReference type="Proteomes" id="UP000037460">
    <property type="component" value="Unassembled WGS sequence"/>
</dbReference>
<comment type="caution">
    <text evidence="2">The sequence shown here is derived from an EMBL/GenBank/DDBJ whole genome shotgun (WGS) entry which is preliminary data.</text>
</comment>
<name>A0A0M0JPP8_9EUKA</name>
<protein>
    <submittedName>
        <fullName evidence="2">Uncharacterized protein</fullName>
    </submittedName>
</protein>
<feature type="region of interest" description="Disordered" evidence="1">
    <location>
        <begin position="340"/>
        <end position="365"/>
    </location>
</feature>
<feature type="compositionally biased region" description="Acidic residues" evidence="1">
    <location>
        <begin position="344"/>
        <end position="360"/>
    </location>
</feature>
<dbReference type="EMBL" id="JWZX01002553">
    <property type="protein sequence ID" value="KOO28556.1"/>
    <property type="molecule type" value="Genomic_DNA"/>
</dbReference>
<dbReference type="AlphaFoldDB" id="A0A0M0JPP8"/>
<organism evidence="2 3">
    <name type="scientific">Chrysochromulina tobinii</name>
    <dbReference type="NCBI Taxonomy" id="1460289"/>
    <lineage>
        <taxon>Eukaryota</taxon>
        <taxon>Haptista</taxon>
        <taxon>Haptophyta</taxon>
        <taxon>Prymnesiophyceae</taxon>
        <taxon>Prymnesiales</taxon>
        <taxon>Chrysochromulinaceae</taxon>
        <taxon>Chrysochromulina</taxon>
    </lineage>
</organism>
<reference evidence="3" key="1">
    <citation type="journal article" date="2015" name="PLoS Genet.">
        <title>Genome Sequence and Transcriptome Analyses of Chrysochromulina tobin: Metabolic Tools for Enhanced Algal Fitness in the Prominent Order Prymnesiales (Haptophyceae).</title>
        <authorList>
            <person name="Hovde B.T."/>
            <person name="Deodato C.R."/>
            <person name="Hunsperger H.M."/>
            <person name="Ryken S.A."/>
            <person name="Yost W."/>
            <person name="Jha R.K."/>
            <person name="Patterson J."/>
            <person name="Monnat R.J. Jr."/>
            <person name="Barlow S.B."/>
            <person name="Starkenburg S.R."/>
            <person name="Cattolico R.A."/>
        </authorList>
    </citation>
    <scope>NUCLEOTIDE SEQUENCE</scope>
    <source>
        <strain evidence="3">CCMP291</strain>
    </source>
</reference>